<accession>A0A9P6UZA9</accession>
<protein>
    <submittedName>
        <fullName evidence="2">Uncharacterized protein</fullName>
    </submittedName>
</protein>
<name>A0A9P6UZA9_9FUNG</name>
<dbReference type="Proteomes" id="UP000738325">
    <property type="component" value="Unassembled WGS sequence"/>
</dbReference>
<evidence type="ECO:0000313" key="3">
    <source>
        <dbReference type="Proteomes" id="UP000738325"/>
    </source>
</evidence>
<reference evidence="2" key="1">
    <citation type="journal article" date="2020" name="Fungal Divers.">
        <title>Resolving the Mortierellaceae phylogeny through synthesis of multi-gene phylogenetics and phylogenomics.</title>
        <authorList>
            <person name="Vandepol N."/>
            <person name="Liber J."/>
            <person name="Desiro A."/>
            <person name="Na H."/>
            <person name="Kennedy M."/>
            <person name="Barry K."/>
            <person name="Grigoriev I.V."/>
            <person name="Miller A.N."/>
            <person name="O'Donnell K."/>
            <person name="Stajich J.E."/>
            <person name="Bonito G."/>
        </authorList>
    </citation>
    <scope>NUCLEOTIDE SEQUENCE</scope>
    <source>
        <strain evidence="2">REB-010B</strain>
    </source>
</reference>
<feature type="coiled-coil region" evidence="1">
    <location>
        <begin position="147"/>
        <end position="181"/>
    </location>
</feature>
<sequence length="397" mass="44548">MASNASFFDKLAALEDSSRRLAATDFSSPRLYSALLLENQAIPVRNAKPFEQNLFVTNGLDSLINIKAREGVDEFEASMQLAAEFNEICQNEHVRGRLDQVRSAHEDVLLSISKLSTQIAELAESNSASESQEPTAVTEGNELMTDIEREEGEIFALEQLLSEKRQLLGRMQEELDDLGNLPESGLAEQEQTMVEDDPELEAETAQKKLEIEYLDQKILEQRQMEQDQLAVYQSLLQESEALAGQQQDARTMAEENSSPAFEEVVRLWNRVNEQRGDTVVEPRGIKEAYLKLERLLDNLERCQRHVIMLDVLHCADPAAAEFDPPRSDSVILAARTLQLIIEEGGTYPLQELKDQVSREAAQQGAEQELGIQAVYSLVASHLIEINRNVKPNLVSLT</sequence>
<organism evidence="2 3">
    <name type="scientific">Dissophora globulifera</name>
    <dbReference type="NCBI Taxonomy" id="979702"/>
    <lineage>
        <taxon>Eukaryota</taxon>
        <taxon>Fungi</taxon>
        <taxon>Fungi incertae sedis</taxon>
        <taxon>Mucoromycota</taxon>
        <taxon>Mortierellomycotina</taxon>
        <taxon>Mortierellomycetes</taxon>
        <taxon>Mortierellales</taxon>
        <taxon>Mortierellaceae</taxon>
        <taxon>Dissophora</taxon>
    </lineage>
</organism>
<evidence type="ECO:0000256" key="1">
    <source>
        <dbReference type="SAM" id="Coils"/>
    </source>
</evidence>
<keyword evidence="1" id="KW-0175">Coiled coil</keyword>
<keyword evidence="3" id="KW-1185">Reference proteome</keyword>
<dbReference type="EMBL" id="JAAAIP010000054">
    <property type="protein sequence ID" value="KAG0327512.1"/>
    <property type="molecule type" value="Genomic_DNA"/>
</dbReference>
<dbReference type="OrthoDB" id="2383523at2759"/>
<proteinExistence type="predicted"/>
<dbReference type="AlphaFoldDB" id="A0A9P6UZA9"/>
<gene>
    <name evidence="2" type="ORF">BGZ99_007470</name>
</gene>
<comment type="caution">
    <text evidence="2">The sequence shown here is derived from an EMBL/GenBank/DDBJ whole genome shotgun (WGS) entry which is preliminary data.</text>
</comment>
<evidence type="ECO:0000313" key="2">
    <source>
        <dbReference type="EMBL" id="KAG0327512.1"/>
    </source>
</evidence>